<accession>A0ABR4KBK0</accession>
<dbReference type="EMBL" id="JBFXLR010000022">
    <property type="protein sequence ID" value="KAL2849655.1"/>
    <property type="molecule type" value="Genomic_DNA"/>
</dbReference>
<dbReference type="Proteomes" id="UP001610444">
    <property type="component" value="Unassembled WGS sequence"/>
</dbReference>
<evidence type="ECO:0000256" key="1">
    <source>
        <dbReference type="ARBA" id="ARBA00022679"/>
    </source>
</evidence>
<dbReference type="InterPro" id="IPR017795">
    <property type="entry name" value="ABBA_NscD-like"/>
</dbReference>
<organism evidence="2 3">
    <name type="scientific">Aspergillus pseudodeflectus</name>
    <dbReference type="NCBI Taxonomy" id="176178"/>
    <lineage>
        <taxon>Eukaryota</taxon>
        <taxon>Fungi</taxon>
        <taxon>Dikarya</taxon>
        <taxon>Ascomycota</taxon>
        <taxon>Pezizomycotina</taxon>
        <taxon>Eurotiomycetes</taxon>
        <taxon>Eurotiomycetidae</taxon>
        <taxon>Eurotiales</taxon>
        <taxon>Aspergillaceae</taxon>
        <taxon>Aspergillus</taxon>
        <taxon>Aspergillus subgen. Nidulantes</taxon>
    </lineage>
</organism>
<dbReference type="SFLD" id="SFLDG01162">
    <property type="entry name" value="I"/>
    <property type="match status" value="1"/>
</dbReference>
<comment type="caution">
    <text evidence="2">The sequence shown here is derived from an EMBL/GenBank/DDBJ whole genome shotgun (WGS) entry which is preliminary data.</text>
</comment>
<dbReference type="RefSeq" id="XP_070898880.1">
    <property type="nucleotide sequence ID" value="XM_071047957.1"/>
</dbReference>
<dbReference type="SFLD" id="SFLDS00036">
    <property type="entry name" value="Aromatic_Prenyltransferase"/>
    <property type="match status" value="1"/>
</dbReference>
<proteinExistence type="predicted"/>
<gene>
    <name evidence="2" type="ORF">BJX68DRAFT_275914</name>
</gene>
<dbReference type="Pfam" id="PF11991">
    <property type="entry name" value="Trp_DMAT"/>
    <property type="match status" value="1"/>
</dbReference>
<dbReference type="CDD" id="cd13929">
    <property type="entry name" value="PT-DMATS_CymD"/>
    <property type="match status" value="1"/>
</dbReference>
<evidence type="ECO:0000313" key="3">
    <source>
        <dbReference type="Proteomes" id="UP001610444"/>
    </source>
</evidence>
<keyword evidence="1" id="KW-0808">Transferase</keyword>
<dbReference type="PANTHER" id="PTHR40627:SF5">
    <property type="entry name" value="INDOLE PRENYLTRANSFERASE TDIB"/>
    <property type="match status" value="1"/>
</dbReference>
<dbReference type="PANTHER" id="PTHR40627">
    <property type="entry name" value="INDOLE PRENYLTRANSFERASE TDIB-RELATED"/>
    <property type="match status" value="1"/>
</dbReference>
<sequence>MATEYWSRHLRSVLAPLFAATGTYSSADQESHLAFIDKHIAPNLGPLPWEPHGPYSTPSSLVGSPFDPSINIVSSGVAKVRFDFDVISPPNRAGPDPFAEKSAREILHRLAALVDADTQWMDSLMDALYLTPEEAEVAITKMPPGVAIPPSSVGFDFDGPERTLKFYIPCVRKALATGQEVSALMLKTLRGLEPLGSELVPALDLIASYLSTCTNDAILPLVGIDCLDPRTHKNARVKCYLHTSGNSFAVVRDVLTLGGRVNDAVSLKRVETLKSIWPFLINELEGPQSDAATLDESWSKRERLNRTGYSGIQYTVEITPGRAIPDTKVYVPLFQYTDSSAVAERNFESALKKLGNEWGVSGKYRRVMQGIFKDVGNYGQTYASFSYTEGKGVYMTSYVAMPIKDEGGGGLAGDFGFRD</sequence>
<name>A0ABR4KBK0_9EURO</name>
<keyword evidence="3" id="KW-1185">Reference proteome</keyword>
<dbReference type="GeneID" id="98163121"/>
<protein>
    <submittedName>
        <fullName evidence="2">Aromatic prenyltransferase</fullName>
    </submittedName>
</protein>
<dbReference type="NCBIfam" id="TIGR03429">
    <property type="entry name" value="arom_pren_DMATS"/>
    <property type="match status" value="1"/>
</dbReference>
<dbReference type="InterPro" id="IPR033964">
    <property type="entry name" value="ABBA"/>
</dbReference>
<evidence type="ECO:0000313" key="2">
    <source>
        <dbReference type="EMBL" id="KAL2849655.1"/>
    </source>
</evidence>
<reference evidence="2 3" key="1">
    <citation type="submission" date="2024-07" db="EMBL/GenBank/DDBJ databases">
        <title>Section-level genome sequencing and comparative genomics of Aspergillus sections Usti and Cavernicolus.</title>
        <authorList>
            <consortium name="Lawrence Berkeley National Laboratory"/>
            <person name="Nybo J.L."/>
            <person name="Vesth T.C."/>
            <person name="Theobald S."/>
            <person name="Frisvad J.C."/>
            <person name="Larsen T.O."/>
            <person name="Kjaerboelling I."/>
            <person name="Rothschild-Mancinelli K."/>
            <person name="Lyhne E.K."/>
            <person name="Kogle M.E."/>
            <person name="Barry K."/>
            <person name="Clum A."/>
            <person name="Na H."/>
            <person name="Ledsgaard L."/>
            <person name="Lin J."/>
            <person name="Lipzen A."/>
            <person name="Kuo A."/>
            <person name="Riley R."/>
            <person name="Mondo S."/>
            <person name="LaButti K."/>
            <person name="Haridas S."/>
            <person name="Pangalinan J."/>
            <person name="Salamov A.A."/>
            <person name="Simmons B.A."/>
            <person name="Magnuson J.K."/>
            <person name="Chen J."/>
            <person name="Drula E."/>
            <person name="Henrissat B."/>
            <person name="Wiebenga A."/>
            <person name="Lubbers R.J."/>
            <person name="Gomes A.C."/>
            <person name="Macurrencykelacurrency M.R."/>
            <person name="Stajich J."/>
            <person name="Grigoriev I.V."/>
            <person name="Mortensen U.H."/>
            <person name="De vries R.P."/>
            <person name="Baker S.E."/>
            <person name="Andersen M.R."/>
        </authorList>
    </citation>
    <scope>NUCLEOTIDE SEQUENCE [LARGE SCALE GENOMIC DNA]</scope>
    <source>
        <strain evidence="2 3">CBS 756.74</strain>
    </source>
</reference>